<dbReference type="AlphaFoldDB" id="A0A2K2DQT4"/>
<reference evidence="3" key="3">
    <citation type="submission" date="2018-08" db="UniProtKB">
        <authorList>
            <consortium name="EnsemblPlants"/>
        </authorList>
    </citation>
    <scope>IDENTIFICATION</scope>
    <source>
        <strain evidence="3">cv. Bd21</strain>
    </source>
</reference>
<evidence type="ECO:0000313" key="2">
    <source>
        <dbReference type="EMBL" id="PNT76634.1"/>
    </source>
</evidence>
<name>A0A2K2DQT4_BRADI</name>
<dbReference type="Pfam" id="PF00657">
    <property type="entry name" value="Lipase_GDSL"/>
    <property type="match status" value="1"/>
</dbReference>
<dbReference type="InterPro" id="IPR035669">
    <property type="entry name" value="SGNH_plant_lipase-like"/>
</dbReference>
<reference evidence="2" key="2">
    <citation type="submission" date="2017-06" db="EMBL/GenBank/DDBJ databases">
        <title>WGS assembly of Brachypodium distachyon.</title>
        <authorList>
            <consortium name="The International Brachypodium Initiative"/>
            <person name="Lucas S."/>
            <person name="Harmon-Smith M."/>
            <person name="Lail K."/>
            <person name="Tice H."/>
            <person name="Grimwood J."/>
            <person name="Bruce D."/>
            <person name="Barry K."/>
            <person name="Shu S."/>
            <person name="Lindquist E."/>
            <person name="Wang M."/>
            <person name="Pitluck S."/>
            <person name="Vogel J.P."/>
            <person name="Garvin D.F."/>
            <person name="Mockler T.C."/>
            <person name="Schmutz J."/>
            <person name="Rokhsar D."/>
            <person name="Bevan M.W."/>
        </authorList>
    </citation>
    <scope>NUCLEOTIDE SEQUENCE</scope>
    <source>
        <strain evidence="2">Bd21</strain>
    </source>
</reference>
<dbReference type="EMBL" id="CM000880">
    <property type="protein sequence ID" value="PNT76634.1"/>
    <property type="molecule type" value="Genomic_DNA"/>
</dbReference>
<dbReference type="ExpressionAtlas" id="A0A2K2DQT4">
    <property type="expression patterns" value="baseline and differential"/>
</dbReference>
<dbReference type="CDD" id="cd01837">
    <property type="entry name" value="SGNH_plant_lipase_like"/>
    <property type="match status" value="1"/>
</dbReference>
<dbReference type="InterPro" id="IPR036514">
    <property type="entry name" value="SGNH_hydro_sf"/>
</dbReference>
<dbReference type="OrthoDB" id="1600564at2759"/>
<accession>A0A2K2DQT4</accession>
<dbReference type="InterPro" id="IPR001087">
    <property type="entry name" value="GDSL"/>
</dbReference>
<dbReference type="PANTHER" id="PTHR45642:SF16">
    <property type="entry name" value="GDSL ESTERASE_LIPASE APG"/>
    <property type="match status" value="1"/>
</dbReference>
<dbReference type="Gramene" id="PNT76634">
    <property type="protein sequence ID" value="PNT76634"/>
    <property type="gene ID" value="BRADI_1g50897v3"/>
</dbReference>
<keyword evidence="4" id="KW-1185">Reference proteome</keyword>
<dbReference type="Proteomes" id="UP000008810">
    <property type="component" value="Chromosome 1"/>
</dbReference>
<organism evidence="2">
    <name type="scientific">Brachypodium distachyon</name>
    <name type="common">Purple false brome</name>
    <name type="synonym">Trachynia distachya</name>
    <dbReference type="NCBI Taxonomy" id="15368"/>
    <lineage>
        <taxon>Eukaryota</taxon>
        <taxon>Viridiplantae</taxon>
        <taxon>Streptophyta</taxon>
        <taxon>Embryophyta</taxon>
        <taxon>Tracheophyta</taxon>
        <taxon>Spermatophyta</taxon>
        <taxon>Magnoliopsida</taxon>
        <taxon>Liliopsida</taxon>
        <taxon>Poales</taxon>
        <taxon>Poaceae</taxon>
        <taxon>BOP clade</taxon>
        <taxon>Pooideae</taxon>
        <taxon>Stipodae</taxon>
        <taxon>Brachypodieae</taxon>
        <taxon>Brachypodium</taxon>
    </lineage>
</organism>
<dbReference type="Gene3D" id="3.40.50.1110">
    <property type="entry name" value="SGNH hydrolase"/>
    <property type="match status" value="1"/>
</dbReference>
<dbReference type="EnsemblPlants" id="PNT76634">
    <property type="protein sequence ID" value="PNT76634"/>
    <property type="gene ID" value="BRADI_1g50897v3"/>
</dbReference>
<dbReference type="GO" id="GO:0016788">
    <property type="term" value="F:hydrolase activity, acting on ester bonds"/>
    <property type="evidence" value="ECO:0007669"/>
    <property type="project" value="InterPro"/>
</dbReference>
<reference evidence="2 3" key="1">
    <citation type="journal article" date="2010" name="Nature">
        <title>Genome sequencing and analysis of the model grass Brachypodium distachyon.</title>
        <authorList>
            <consortium name="International Brachypodium Initiative"/>
        </authorList>
    </citation>
    <scope>NUCLEOTIDE SEQUENCE [LARGE SCALE GENOMIC DNA]</scope>
    <source>
        <strain evidence="2 3">Bd21</strain>
    </source>
</reference>
<comment type="similarity">
    <text evidence="1">Belongs to the 'GDSL' lipolytic enzyme family.</text>
</comment>
<sequence length="464" mass="51003">MDEPRQVLLLLLHRPAWAHASMWSKGTVLFMHQGLVDRSQLYWLWLLYIRHYRCSSSPELNSMSASSLMRGEEDMQRRLVVKLMRGEEDMQRRLVVKLMRGEEDMQRRLVVKLLGLSLLLSLATNGGGVQAQPLVPAMILFGDSTIDVGNNNYLPGAVFKANYAPYGDNFRRHRATGRFSDGKIVSDITAESLGFVSYAPPYLSPLASGKNLLAGANFGSAASSYADDTAAMYDAITLSQQLKYYKEYQTKLAAVAGRRKARSILADALYVVSTGTGDFLQNYYHNASLSARYDVPRYCDLLVGIFSGFAAELYRLGARRIGVTSMPPLGCLPAAIRLYGKGRPSCVRRLNGDAATFNRKLNATVEALARRHADLKIAIFDIYTPLLALSEAPAAQGFSEARKTCCRTGDKATRVYLCNPGATKGPGMCRNASSYVYFDGVHPSEAANAFIAESMTSAGISLIF</sequence>
<dbReference type="InterPro" id="IPR050592">
    <property type="entry name" value="GDSL_lipolytic_enzyme"/>
</dbReference>
<gene>
    <name evidence="3" type="primary">LOC100844526</name>
    <name evidence="2" type="ORF">BRADI_1g50897v3</name>
</gene>
<dbReference type="PANTHER" id="PTHR45642">
    <property type="entry name" value="GDSL ESTERASE/LIPASE EXL3"/>
    <property type="match status" value="1"/>
</dbReference>
<dbReference type="FunFam" id="3.40.50.1110:FF:000003">
    <property type="entry name" value="GDSL esterase/lipase APG"/>
    <property type="match status" value="1"/>
</dbReference>
<dbReference type="SUPFAM" id="SSF52266">
    <property type="entry name" value="SGNH hydrolase"/>
    <property type="match status" value="1"/>
</dbReference>
<protein>
    <recommendedName>
        <fullName evidence="5">GDSL esterase/lipase APG</fullName>
    </recommendedName>
</protein>
<evidence type="ECO:0008006" key="5">
    <source>
        <dbReference type="Google" id="ProtNLM"/>
    </source>
</evidence>
<proteinExistence type="inferred from homology"/>
<evidence type="ECO:0000313" key="4">
    <source>
        <dbReference type="Proteomes" id="UP000008810"/>
    </source>
</evidence>
<evidence type="ECO:0000313" key="3">
    <source>
        <dbReference type="EnsemblPlants" id="PNT76634"/>
    </source>
</evidence>
<evidence type="ECO:0000256" key="1">
    <source>
        <dbReference type="ARBA" id="ARBA00008668"/>
    </source>
</evidence>